<feature type="domain" description="RagB/SusD" evidence="6">
    <location>
        <begin position="300"/>
        <end position="603"/>
    </location>
</feature>
<keyword evidence="3" id="KW-0732">Signal</keyword>
<gene>
    <name evidence="7" type="ORF">C4F40_18600</name>
</gene>
<sequence>MKLIYKILPLVLLFVVTGCDKFLDRPDLTVENDQTYWRSEDNIRLYANQYYPVFFSGYGRLNNSQDAAPLLSFTNSDDVLSLGNQANVTLVVPNSGIWNYEHIRSTNIMIDRVSTRMDGILSEEAKNHWVGIGRFLRAYRYSELVLAYGDIPYYDREVLSNEREELYKDRTDRDIVMDGVYDDLVYAMANTRLNDGAQFINRYVVAGFASRIALFEGSWQKYYYNNNERAKKFFDLAITAGDLVIQSAKYGITMDYKAQFTSNNLASTGSKDVLLYREYNAALGITHAIVSASNLVESLNIGPTTDLLKAYICTDGKPWEMSQVSGANDFDVQDLVRTRDSRLEATFLSQPYARNNASLVYVTKFLPRDGEAHIMGGGADQLTQYRSTNNETDYPVLRYAEVLLNWIEAKAEAATVGGSAVTQEDLTASVNVIRNRPLAAEAVARGVSKTSPLMLANIPADPNKDGDVSDLIWEIRRERRMEFTFEYSRLVDLRRWGKIQYLDTEANSDLLSGGWVNFPVDLQSFLSGDRAGTFMVADLDGDLTTYDGGNNSSMRGFYRNTRNEGRRPFLNQPNLNPYLQPVGINQINEYKAQGYTLSQTEGWQ</sequence>
<dbReference type="Proteomes" id="UP000618319">
    <property type="component" value="Unassembled WGS sequence"/>
</dbReference>
<evidence type="ECO:0000256" key="3">
    <source>
        <dbReference type="ARBA" id="ARBA00022729"/>
    </source>
</evidence>
<evidence type="ECO:0000256" key="5">
    <source>
        <dbReference type="ARBA" id="ARBA00023237"/>
    </source>
</evidence>
<dbReference type="SUPFAM" id="SSF48452">
    <property type="entry name" value="TPR-like"/>
    <property type="match status" value="1"/>
</dbReference>
<name>A0ABR9TBM0_9SPHI</name>
<evidence type="ECO:0000256" key="2">
    <source>
        <dbReference type="ARBA" id="ARBA00006275"/>
    </source>
</evidence>
<comment type="similarity">
    <text evidence="2">Belongs to the SusD family.</text>
</comment>
<dbReference type="Gene3D" id="1.25.40.390">
    <property type="match status" value="1"/>
</dbReference>
<dbReference type="Pfam" id="PF07980">
    <property type="entry name" value="SusD_RagB"/>
    <property type="match status" value="1"/>
</dbReference>
<reference evidence="7 8" key="1">
    <citation type="submission" date="2018-02" db="EMBL/GenBank/DDBJ databases">
        <title>Sphingobacterium KA21.</title>
        <authorList>
            <person name="Vasarhelyi B.M."/>
            <person name="Deshmukh S."/>
            <person name="Balint B."/>
            <person name="Kukolya J."/>
        </authorList>
    </citation>
    <scope>NUCLEOTIDE SEQUENCE [LARGE SCALE GENOMIC DNA]</scope>
    <source>
        <strain evidence="7 8">Ka21</strain>
    </source>
</reference>
<keyword evidence="5" id="KW-0998">Cell outer membrane</keyword>
<dbReference type="EMBL" id="PSKQ01000025">
    <property type="protein sequence ID" value="MBE8722733.1"/>
    <property type="molecule type" value="Genomic_DNA"/>
</dbReference>
<dbReference type="RefSeq" id="WP_196940896.1">
    <property type="nucleotide sequence ID" value="NZ_MU158692.1"/>
</dbReference>
<dbReference type="PROSITE" id="PS51257">
    <property type="entry name" value="PROKAR_LIPOPROTEIN"/>
    <property type="match status" value="1"/>
</dbReference>
<evidence type="ECO:0000313" key="7">
    <source>
        <dbReference type="EMBL" id="MBE8722733.1"/>
    </source>
</evidence>
<evidence type="ECO:0000256" key="4">
    <source>
        <dbReference type="ARBA" id="ARBA00023136"/>
    </source>
</evidence>
<keyword evidence="4" id="KW-0472">Membrane</keyword>
<evidence type="ECO:0000256" key="1">
    <source>
        <dbReference type="ARBA" id="ARBA00004442"/>
    </source>
</evidence>
<organism evidence="7 8">
    <name type="scientific">Sphingobacterium pedocola</name>
    <dbReference type="NCBI Taxonomy" id="2082722"/>
    <lineage>
        <taxon>Bacteria</taxon>
        <taxon>Pseudomonadati</taxon>
        <taxon>Bacteroidota</taxon>
        <taxon>Sphingobacteriia</taxon>
        <taxon>Sphingobacteriales</taxon>
        <taxon>Sphingobacteriaceae</taxon>
        <taxon>Sphingobacterium</taxon>
    </lineage>
</organism>
<dbReference type="InterPro" id="IPR011990">
    <property type="entry name" value="TPR-like_helical_dom_sf"/>
</dbReference>
<proteinExistence type="inferred from homology"/>
<comment type="caution">
    <text evidence="7">The sequence shown here is derived from an EMBL/GenBank/DDBJ whole genome shotgun (WGS) entry which is preliminary data.</text>
</comment>
<comment type="subcellular location">
    <subcellularLocation>
        <location evidence="1">Cell outer membrane</location>
    </subcellularLocation>
</comment>
<keyword evidence="8" id="KW-1185">Reference proteome</keyword>
<protein>
    <submittedName>
        <fullName evidence="7">RagB/SusD family nutrient uptake outer membrane protein</fullName>
    </submittedName>
</protein>
<evidence type="ECO:0000313" key="8">
    <source>
        <dbReference type="Proteomes" id="UP000618319"/>
    </source>
</evidence>
<accession>A0ABR9TBM0</accession>
<dbReference type="InterPro" id="IPR012944">
    <property type="entry name" value="SusD_RagB_dom"/>
</dbReference>
<evidence type="ECO:0000259" key="6">
    <source>
        <dbReference type="Pfam" id="PF07980"/>
    </source>
</evidence>